<dbReference type="GO" id="GO:0046600">
    <property type="term" value="P:negative regulation of centriole replication"/>
    <property type="evidence" value="ECO:0007669"/>
    <property type="project" value="TreeGrafter"/>
</dbReference>
<dbReference type="Pfam" id="PF07989">
    <property type="entry name" value="Cnn_1N"/>
    <property type="match status" value="1"/>
</dbReference>
<feature type="coiled-coil region" evidence="3">
    <location>
        <begin position="987"/>
        <end position="1181"/>
    </location>
</feature>
<evidence type="ECO:0000313" key="6">
    <source>
        <dbReference type="EMBL" id="KAK3910602.1"/>
    </source>
</evidence>
<dbReference type="EMBL" id="JAHWGI010000182">
    <property type="protein sequence ID" value="KAK3910602.1"/>
    <property type="molecule type" value="Genomic_DNA"/>
</dbReference>
<name>A0AAE1GWQ3_9NEOP</name>
<feature type="coiled-coil region" evidence="3">
    <location>
        <begin position="245"/>
        <end position="485"/>
    </location>
</feature>
<dbReference type="GO" id="GO:0043015">
    <property type="term" value="F:gamma-tubulin binding"/>
    <property type="evidence" value="ECO:0007669"/>
    <property type="project" value="TreeGrafter"/>
</dbReference>
<evidence type="ECO:0000256" key="1">
    <source>
        <dbReference type="ARBA" id="ARBA00004496"/>
    </source>
</evidence>
<organism evidence="6 7">
    <name type="scientific">Frankliniella fusca</name>
    <dbReference type="NCBI Taxonomy" id="407009"/>
    <lineage>
        <taxon>Eukaryota</taxon>
        <taxon>Metazoa</taxon>
        <taxon>Ecdysozoa</taxon>
        <taxon>Arthropoda</taxon>
        <taxon>Hexapoda</taxon>
        <taxon>Insecta</taxon>
        <taxon>Pterygota</taxon>
        <taxon>Neoptera</taxon>
        <taxon>Paraneoptera</taxon>
        <taxon>Thysanoptera</taxon>
        <taxon>Terebrantia</taxon>
        <taxon>Thripoidea</taxon>
        <taxon>Thripidae</taxon>
        <taxon>Frankliniella</taxon>
    </lineage>
</organism>
<dbReference type="GO" id="GO:0000242">
    <property type="term" value="C:pericentriolar material"/>
    <property type="evidence" value="ECO:0007669"/>
    <property type="project" value="TreeGrafter"/>
</dbReference>
<dbReference type="GO" id="GO:0001578">
    <property type="term" value="P:microtubule bundle formation"/>
    <property type="evidence" value="ECO:0007669"/>
    <property type="project" value="TreeGrafter"/>
</dbReference>
<dbReference type="InterPro" id="IPR042791">
    <property type="entry name" value="CDK5RAP2"/>
</dbReference>
<dbReference type="PANTHER" id="PTHR46930:SF1">
    <property type="entry name" value="CDK5 REGULATORY SUBUNIT-ASSOCIATED PROTEIN 2"/>
    <property type="match status" value="1"/>
</dbReference>
<evidence type="ECO:0000256" key="2">
    <source>
        <dbReference type="ARBA" id="ARBA00022490"/>
    </source>
</evidence>
<dbReference type="InterPro" id="IPR012943">
    <property type="entry name" value="Cnn_1N"/>
</dbReference>
<comment type="subcellular location">
    <subcellularLocation>
        <location evidence="1">Cytoplasm</location>
    </subcellularLocation>
</comment>
<feature type="domain" description="Centrosomin N-terminal motif 1" evidence="5">
    <location>
        <begin position="42"/>
        <end position="115"/>
    </location>
</feature>
<feature type="region of interest" description="Disordered" evidence="4">
    <location>
        <begin position="1230"/>
        <end position="1263"/>
    </location>
</feature>
<feature type="compositionally biased region" description="Basic and acidic residues" evidence="4">
    <location>
        <begin position="1230"/>
        <end position="1260"/>
    </location>
</feature>
<evidence type="ECO:0000256" key="4">
    <source>
        <dbReference type="SAM" id="MobiDB-lite"/>
    </source>
</evidence>
<sequence>MEETLPQSTSPSQLHEALGETFSEAFFNKPTTSKASPLRGRTMREVEEKQSQLKKENFNLKLRIYFLEERMGQIAGLKDKEEAIKKNIELQVENESMRKELSEKQDLLCQASKALDLMEEQRKEEKLRLTKDCAALEVRVQELEKELQESAQLAAQQMKFSAMTQSTDSQYSSACFEVDQLTAQLQEAQEQGKEDKEKIRKLEAELNTSRQEIESLRTTINTQTSVLQKLEDSVGVAQSDLINSVQKLLDETSELRAQIKAHEETVAEKDSKHQKLKKIAASLKEEVQNLKRQRQEDLKRKLSDCANCSDVVAQKKVILEKYQEKCNEILNQKEVLEKNALITRTIMSDYSKLKEELKAKEEVISDLKNKLKREDKSDDSKPSDEECRLQSIQASLKEKESQLVACEQRLEARDNRIQELEHEIQSLKKECEIITTRNNINSEVTCNNESHENISKQLIDKEKEIENLNMELRKRTFNLQELVNKELWDKNKQIERLELRLAAQGAVCDRKELDLKEARRKLAEFGVTVTSLSQLGADVTSDDVSELQEQLKISLEEQMYLSREVDSLKERLRNTPERDSESARLQRLLEENKKLKMSEIYSKLWRREASKALSVLRTRLEELAVFLDELLHQPALLVGLGAERQQVLRAAINGSLELSRTIANLSNDSTPDDNCSHSQCTGTNISLCNISLEDPEYSEILELDLKPDSLKFDKTIITVDESSITQRSMQSLKQINQALDATCNNESKVSQTSCLAPNRARRRSRSHPQSNIQKDVAANYNAGSQSDSESWSEPDRSVSQARMGIHNESSRTLSSVASTVRRVSLGGQSSSSSCGSKHQIKPNKRSSVKENTNVEHHLVARTQCLEKLNQAVENELHAGGAPTSPSHLQLESKNCENSAFESAMGSSNLLKRLDWERNARKAWQQCAEHRLHQLQVLSKANGTLSEKVVQQERLQKERHTEFLDMKFALAEMNQSPDERQNVSSQVLRGLEEKVQELSVQVLEVEVRREQAEQDAQQALEEKNQLQRDLGSKLAAAEKELEQSRREATALQASVKQLLNKKFELEKVAKSWKEKVEDLEREVEKWKRAAQTYELEVKEVHSQLSHKFKEKLFLLEKLKNNAEQRAEEWLNKYNEAEAKYAEIDRRAKEKIRLMEEQLKLKQAEIERRSEELQEKLKRDAEIRASRKLEKIVEQRMAEYDLESRASNSKQMRDMENAYLSRINDLEKRIASAASDSKRQNPDVEEKIKVEEKLPMDNKGNAEGDDDVQRQLNEAAVAVSQAQLETARLANEKLQLEQQVRWLQGEAMRERRQLHDQLSRKIQSLTQANTDLQKQVRDLERGVHANQYARRKESISHCSSSGSEGKVLSEITNLKHCNTNASDYVSEQEDGVHPEASDHPWYREAPLSPPAVLLTTDSNTVSVRNGRVTTASPDLGIESDQGRFSSLEPFPIKKSTTAPALNSGESFPGNFQVKKKNQLDYKGLEQENQELKQRLLHTRQTLEQTYAQLAAANQRKRLVEKAICKQLHKTHHILRRARDNFETNASTTPQPDEDSLQCTDSV</sequence>
<feature type="region of interest" description="Disordered" evidence="4">
    <location>
        <begin position="1"/>
        <end position="50"/>
    </location>
</feature>
<feature type="coiled-coil region" evidence="3">
    <location>
        <begin position="1472"/>
        <end position="1520"/>
    </location>
</feature>
<feature type="compositionally biased region" description="Low complexity" evidence="4">
    <location>
        <begin position="824"/>
        <end position="836"/>
    </location>
</feature>
<keyword evidence="3" id="KW-0175">Coiled coil</keyword>
<dbReference type="GO" id="GO:0008017">
    <property type="term" value="F:microtubule binding"/>
    <property type="evidence" value="ECO:0007669"/>
    <property type="project" value="TreeGrafter"/>
</dbReference>
<dbReference type="PANTHER" id="PTHR46930">
    <property type="entry name" value="CDK5 REGULATORY SUBUNIT-ASSOCIATED PROTEIN 2"/>
    <property type="match status" value="1"/>
</dbReference>
<dbReference type="GO" id="GO:0097431">
    <property type="term" value="C:mitotic spindle pole"/>
    <property type="evidence" value="ECO:0007669"/>
    <property type="project" value="TreeGrafter"/>
</dbReference>
<evidence type="ECO:0000256" key="3">
    <source>
        <dbReference type="SAM" id="Coils"/>
    </source>
</evidence>
<reference evidence="6" key="2">
    <citation type="journal article" date="2023" name="BMC Genomics">
        <title>Pest status, molecular evolution, and epigenetic factors derived from the genome assembly of Frankliniella fusca, a thysanopteran phytovirus vector.</title>
        <authorList>
            <person name="Catto M.A."/>
            <person name="Labadie P.E."/>
            <person name="Jacobson A.L."/>
            <person name="Kennedy G.G."/>
            <person name="Srinivasan R."/>
            <person name="Hunt B.G."/>
        </authorList>
    </citation>
    <scope>NUCLEOTIDE SEQUENCE</scope>
    <source>
        <strain evidence="6">PL_HMW_Pooled</strain>
    </source>
</reference>
<evidence type="ECO:0000259" key="5">
    <source>
        <dbReference type="Pfam" id="PF07989"/>
    </source>
</evidence>
<feature type="region of interest" description="Disordered" evidence="4">
    <location>
        <begin position="750"/>
        <end position="849"/>
    </location>
</feature>
<proteinExistence type="predicted"/>
<keyword evidence="7" id="KW-1185">Reference proteome</keyword>
<gene>
    <name evidence="6" type="ORF">KUF71_020416</name>
</gene>
<feature type="compositionally biased region" description="Polar residues" evidence="4">
    <location>
        <begin position="1"/>
        <end position="13"/>
    </location>
</feature>
<dbReference type="GO" id="GO:0005737">
    <property type="term" value="C:cytoplasm"/>
    <property type="evidence" value="ECO:0007669"/>
    <property type="project" value="UniProtKB-SubCell"/>
</dbReference>
<comment type="caution">
    <text evidence="6">The sequence shown here is derived from an EMBL/GenBank/DDBJ whole genome shotgun (WGS) entry which is preliminary data.</text>
</comment>
<keyword evidence="2" id="KW-0963">Cytoplasm</keyword>
<protein>
    <submittedName>
        <fullName evidence="6">Centrosomin</fullName>
    </submittedName>
</protein>
<feature type="compositionally biased region" description="Polar residues" evidence="4">
    <location>
        <begin position="1540"/>
        <end position="1560"/>
    </location>
</feature>
<feature type="coiled-coil region" evidence="3">
    <location>
        <begin position="1275"/>
        <end position="1340"/>
    </location>
</feature>
<reference evidence="6" key="1">
    <citation type="submission" date="2021-07" db="EMBL/GenBank/DDBJ databases">
        <authorList>
            <person name="Catto M.A."/>
            <person name="Jacobson A."/>
            <person name="Kennedy G."/>
            <person name="Labadie P."/>
            <person name="Hunt B.G."/>
            <person name="Srinivasan R."/>
        </authorList>
    </citation>
    <scope>NUCLEOTIDE SEQUENCE</scope>
    <source>
        <strain evidence="6">PL_HMW_Pooled</strain>
        <tissue evidence="6">Head</tissue>
    </source>
</reference>
<evidence type="ECO:0000313" key="7">
    <source>
        <dbReference type="Proteomes" id="UP001219518"/>
    </source>
</evidence>
<dbReference type="GO" id="GO:0000132">
    <property type="term" value="P:establishment of mitotic spindle orientation"/>
    <property type="evidence" value="ECO:0007669"/>
    <property type="project" value="TreeGrafter"/>
</dbReference>
<feature type="region of interest" description="Disordered" evidence="4">
    <location>
        <begin position="1536"/>
        <end position="1560"/>
    </location>
</feature>
<feature type="compositionally biased region" description="Polar residues" evidence="4">
    <location>
        <begin position="781"/>
        <end position="791"/>
    </location>
</feature>
<dbReference type="GO" id="GO:0090266">
    <property type="term" value="P:regulation of mitotic cell cycle spindle assembly checkpoint"/>
    <property type="evidence" value="ECO:0007669"/>
    <property type="project" value="TreeGrafter"/>
</dbReference>
<accession>A0AAE1GWQ3</accession>
<dbReference type="GO" id="GO:0007099">
    <property type="term" value="P:centriole replication"/>
    <property type="evidence" value="ECO:0007669"/>
    <property type="project" value="TreeGrafter"/>
</dbReference>
<dbReference type="Proteomes" id="UP001219518">
    <property type="component" value="Unassembled WGS sequence"/>
</dbReference>
<dbReference type="GO" id="GO:0035371">
    <property type="term" value="C:microtubule plus-end"/>
    <property type="evidence" value="ECO:0007669"/>
    <property type="project" value="TreeGrafter"/>
</dbReference>
<dbReference type="GO" id="GO:0007059">
    <property type="term" value="P:chromosome segregation"/>
    <property type="evidence" value="ECO:0007669"/>
    <property type="project" value="TreeGrafter"/>
</dbReference>